<feature type="signal peptide" evidence="1">
    <location>
        <begin position="1"/>
        <end position="26"/>
    </location>
</feature>
<keyword evidence="1" id="KW-0732">Signal</keyword>
<evidence type="ECO:0000313" key="2">
    <source>
        <dbReference type="EMBL" id="NYD88635.1"/>
    </source>
</evidence>
<feature type="chain" id="PRO_5030665098" description="Circumsporozoite protein" evidence="1">
    <location>
        <begin position="27"/>
        <end position="78"/>
    </location>
</feature>
<comment type="caution">
    <text evidence="2">The sequence shown here is derived from an EMBL/GenBank/DDBJ whole genome shotgun (WGS) entry which is preliminary data.</text>
</comment>
<accession>A0A7Y9FJW1</accession>
<gene>
    <name evidence="2" type="ORF">HD841_000404</name>
</gene>
<dbReference type="Proteomes" id="UP000517753">
    <property type="component" value="Unassembled WGS sequence"/>
</dbReference>
<name>A0A7Y9FJW1_9SPHN</name>
<evidence type="ECO:0000256" key="1">
    <source>
        <dbReference type="SAM" id="SignalP"/>
    </source>
</evidence>
<sequence length="78" mass="7370">MKITTLAPIAALAALSLAACTPKGDAANNTAATDTLTLNEEGDAGLGNADDFATGNDVALDNGAAGDNAAAPAAGNAL</sequence>
<evidence type="ECO:0008006" key="4">
    <source>
        <dbReference type="Google" id="ProtNLM"/>
    </source>
</evidence>
<proteinExistence type="predicted"/>
<evidence type="ECO:0000313" key="3">
    <source>
        <dbReference type="Proteomes" id="UP000517753"/>
    </source>
</evidence>
<protein>
    <recommendedName>
        <fullName evidence="4">Circumsporozoite protein</fullName>
    </recommendedName>
</protein>
<reference evidence="2 3" key="1">
    <citation type="submission" date="2020-08" db="EMBL/GenBank/DDBJ databases">
        <title>The Agave Microbiome: Exploring the role of microbial communities in plant adaptations to desert environments.</title>
        <authorList>
            <person name="Partida-Martinez L.P."/>
        </authorList>
    </citation>
    <scope>NUCLEOTIDE SEQUENCE [LARGE SCALE GENOMIC DNA]</scope>
    <source>
        <strain evidence="2 3">AS2.3</strain>
    </source>
</reference>
<keyword evidence="3" id="KW-1185">Reference proteome</keyword>
<dbReference type="AlphaFoldDB" id="A0A7Y9FJW1"/>
<organism evidence="2 3">
    <name type="scientific">Sphingomonas melonis</name>
    <dbReference type="NCBI Taxonomy" id="152682"/>
    <lineage>
        <taxon>Bacteria</taxon>
        <taxon>Pseudomonadati</taxon>
        <taxon>Pseudomonadota</taxon>
        <taxon>Alphaproteobacteria</taxon>
        <taxon>Sphingomonadales</taxon>
        <taxon>Sphingomonadaceae</taxon>
        <taxon>Sphingomonas</taxon>
    </lineage>
</organism>
<dbReference type="EMBL" id="JACCBY010000001">
    <property type="protein sequence ID" value="NYD88635.1"/>
    <property type="molecule type" value="Genomic_DNA"/>
</dbReference>
<dbReference type="RefSeq" id="WP_179507207.1">
    <property type="nucleotide sequence ID" value="NZ_JACCBY010000001.1"/>
</dbReference>
<dbReference type="PROSITE" id="PS51257">
    <property type="entry name" value="PROKAR_LIPOPROTEIN"/>
    <property type="match status" value="1"/>
</dbReference>